<sequence length="323" mass="34107">MAVGLAALLDDIAAIAKTAAASLDDIAGAASKASTKAIGVVVDDTAVTPQYVQGLNPARELPVIGRIAKGSLINKLLIIVAVLAINYWAAWLLTPLLMLGGTYLCFEGAEKVIEWLLGQRAHKETPAVDQDAQTSATASATHTTAAEDQLAKGAIRTDFILSAEIMVIALNEIKDQSFGLLVAAMIATALLITALVYGSVAVLVKMDDFGIRMMHGASKQTDFKYRFGFGLVQAMPKVMACISVVGTLAMMWVGGHLVVQGFADLGFSPILDFIHYLAHSPAAVPGIGGFLSWLTDTIGSMICGFIWGSLFAIPVLAAHRRQH</sequence>
<feature type="transmembrane region" description="Helical" evidence="1">
    <location>
        <begin position="225"/>
        <end position="253"/>
    </location>
</feature>
<keyword evidence="1" id="KW-1133">Transmembrane helix</keyword>
<name>A0ABU1T2C3_9ACTO</name>
<feature type="transmembrane region" description="Helical" evidence="1">
    <location>
        <begin position="76"/>
        <end position="94"/>
    </location>
</feature>
<dbReference type="InterPro" id="IPR008526">
    <property type="entry name" value="YedI"/>
</dbReference>
<evidence type="ECO:0000256" key="1">
    <source>
        <dbReference type="SAM" id="Phobius"/>
    </source>
</evidence>
<keyword evidence="3" id="KW-1185">Reference proteome</keyword>
<feature type="transmembrane region" description="Helical" evidence="1">
    <location>
        <begin position="180"/>
        <end position="204"/>
    </location>
</feature>
<dbReference type="PANTHER" id="PTHR30503">
    <property type="entry name" value="INNER MEMBRANE PROTEIN YEDI"/>
    <property type="match status" value="1"/>
</dbReference>
<keyword evidence="1" id="KW-0812">Transmembrane</keyword>
<dbReference type="PANTHER" id="PTHR30503:SF3">
    <property type="entry name" value="INNER MEMBRANE PROTEIN YEDI"/>
    <property type="match status" value="1"/>
</dbReference>
<dbReference type="RefSeq" id="WP_309956280.1">
    <property type="nucleotide sequence ID" value="NZ_CP136414.1"/>
</dbReference>
<gene>
    <name evidence="2" type="ORF">J2S36_001080</name>
</gene>
<evidence type="ECO:0000313" key="3">
    <source>
        <dbReference type="Proteomes" id="UP001266099"/>
    </source>
</evidence>
<evidence type="ECO:0000313" key="2">
    <source>
        <dbReference type="EMBL" id="MDR6939537.1"/>
    </source>
</evidence>
<dbReference type="Pfam" id="PF05661">
    <property type="entry name" value="DUF808"/>
    <property type="match status" value="1"/>
</dbReference>
<proteinExistence type="predicted"/>
<feature type="transmembrane region" description="Helical" evidence="1">
    <location>
        <begin position="298"/>
        <end position="318"/>
    </location>
</feature>
<dbReference type="Proteomes" id="UP001266099">
    <property type="component" value="Unassembled WGS sequence"/>
</dbReference>
<protein>
    <submittedName>
        <fullName evidence="2">DNA repair protein MutK</fullName>
    </submittedName>
</protein>
<keyword evidence="1" id="KW-0472">Membrane</keyword>
<dbReference type="PIRSF" id="PIRSF016660">
    <property type="entry name" value="YedI"/>
    <property type="match status" value="1"/>
</dbReference>
<organism evidence="2 3">
    <name type="scientific">Arcanobacterium hippocoleae</name>
    <dbReference type="NCBI Taxonomy" id="149017"/>
    <lineage>
        <taxon>Bacteria</taxon>
        <taxon>Bacillati</taxon>
        <taxon>Actinomycetota</taxon>
        <taxon>Actinomycetes</taxon>
        <taxon>Actinomycetales</taxon>
        <taxon>Actinomycetaceae</taxon>
        <taxon>Arcanobacterium</taxon>
    </lineage>
</organism>
<reference evidence="2 3" key="1">
    <citation type="submission" date="2023-07" db="EMBL/GenBank/DDBJ databases">
        <title>Sequencing the genomes of 1000 actinobacteria strains.</title>
        <authorList>
            <person name="Klenk H.-P."/>
        </authorList>
    </citation>
    <scope>NUCLEOTIDE SEQUENCE [LARGE SCALE GENOMIC DNA]</scope>
    <source>
        <strain evidence="2 3">DSM 15539</strain>
    </source>
</reference>
<comment type="caution">
    <text evidence="2">The sequence shown here is derived from an EMBL/GenBank/DDBJ whole genome shotgun (WGS) entry which is preliminary data.</text>
</comment>
<dbReference type="EMBL" id="JAVDUJ010000001">
    <property type="protein sequence ID" value="MDR6939537.1"/>
    <property type="molecule type" value="Genomic_DNA"/>
</dbReference>
<accession>A0ABU1T2C3</accession>